<dbReference type="SUPFAM" id="SSF102114">
    <property type="entry name" value="Radical SAM enzymes"/>
    <property type="match status" value="1"/>
</dbReference>
<reference evidence="6" key="2">
    <citation type="journal article" date="2014" name="ISME J.">
        <title>Microbial stratification in low pH oxic and suboxic macroscopic growths along an acid mine drainage.</title>
        <authorList>
            <person name="Mendez-Garcia C."/>
            <person name="Mesa V."/>
            <person name="Sprenger R.R."/>
            <person name="Richter M."/>
            <person name="Diez M.S."/>
            <person name="Solano J."/>
            <person name="Bargiela R."/>
            <person name="Golyshina O.V."/>
            <person name="Manteca A."/>
            <person name="Ramos J.L."/>
            <person name="Gallego J.R."/>
            <person name="Llorente I."/>
            <person name="Martins Dos Santos V.A."/>
            <person name="Jensen O.N."/>
            <person name="Pelaez A.I."/>
            <person name="Sanchez J."/>
            <person name="Ferrer M."/>
        </authorList>
    </citation>
    <scope>NUCLEOTIDE SEQUENCE</scope>
</reference>
<dbReference type="InterPro" id="IPR013785">
    <property type="entry name" value="Aldolase_TIM"/>
</dbReference>
<comment type="caution">
    <text evidence="6">The sequence shown here is derived from an EMBL/GenBank/DDBJ whole genome shotgun (WGS) entry which is preliminary data.</text>
</comment>
<reference evidence="6" key="1">
    <citation type="submission" date="2013-08" db="EMBL/GenBank/DDBJ databases">
        <authorList>
            <person name="Mendez C."/>
            <person name="Richter M."/>
            <person name="Ferrer M."/>
            <person name="Sanchez J."/>
        </authorList>
    </citation>
    <scope>NUCLEOTIDE SEQUENCE</scope>
</reference>
<accession>T1B738</accession>
<keyword evidence="5" id="KW-0411">Iron-sulfur</keyword>
<sequence length="67" mass="7454">MRIIEVFHSIQGEGLRTGLPTSFIRTARCNLRCAWCDTPYSFGAGIERTIPSLLEEIGTHGTQEVCL</sequence>
<dbReference type="EMBL" id="AUZZ01005646">
    <property type="protein sequence ID" value="EQD48814.1"/>
    <property type="molecule type" value="Genomic_DNA"/>
</dbReference>
<keyword evidence="2" id="KW-0949">S-adenosyl-L-methionine</keyword>
<evidence type="ECO:0000256" key="3">
    <source>
        <dbReference type="ARBA" id="ARBA00022723"/>
    </source>
</evidence>
<evidence type="ECO:0000256" key="5">
    <source>
        <dbReference type="ARBA" id="ARBA00023014"/>
    </source>
</evidence>
<evidence type="ECO:0000256" key="2">
    <source>
        <dbReference type="ARBA" id="ARBA00022691"/>
    </source>
</evidence>
<evidence type="ECO:0000313" key="6">
    <source>
        <dbReference type="EMBL" id="EQD48814.1"/>
    </source>
</evidence>
<protein>
    <submittedName>
        <fullName evidence="6">Radical activating enzyme</fullName>
    </submittedName>
</protein>
<dbReference type="InterPro" id="IPR007197">
    <property type="entry name" value="rSAM"/>
</dbReference>
<dbReference type="PANTHER" id="PTHR42836:SF1">
    <property type="entry name" value="7-CARBOXY-7-DEAZAGUANINE SYNTHASE"/>
    <property type="match status" value="1"/>
</dbReference>
<dbReference type="AlphaFoldDB" id="T1B738"/>
<dbReference type="PANTHER" id="PTHR42836">
    <property type="entry name" value="7-CARBOXY-7-DEAZAGUANINE SYNTHASE"/>
    <property type="match status" value="1"/>
</dbReference>
<dbReference type="SFLD" id="SFLDS00029">
    <property type="entry name" value="Radical_SAM"/>
    <property type="match status" value="1"/>
</dbReference>
<keyword evidence="1" id="KW-0004">4Fe-4S</keyword>
<keyword evidence="4" id="KW-0408">Iron</keyword>
<proteinExistence type="predicted"/>
<keyword evidence="3" id="KW-0479">Metal-binding</keyword>
<evidence type="ECO:0000256" key="4">
    <source>
        <dbReference type="ARBA" id="ARBA00023004"/>
    </source>
</evidence>
<feature type="non-terminal residue" evidence="6">
    <location>
        <position position="67"/>
    </location>
</feature>
<dbReference type="GO" id="GO:0046872">
    <property type="term" value="F:metal ion binding"/>
    <property type="evidence" value="ECO:0007669"/>
    <property type="project" value="UniProtKB-KW"/>
</dbReference>
<name>T1B738_9ZZZZ</name>
<organism evidence="6">
    <name type="scientific">mine drainage metagenome</name>
    <dbReference type="NCBI Taxonomy" id="410659"/>
    <lineage>
        <taxon>unclassified sequences</taxon>
        <taxon>metagenomes</taxon>
        <taxon>ecological metagenomes</taxon>
    </lineage>
</organism>
<dbReference type="GO" id="GO:0051539">
    <property type="term" value="F:4 iron, 4 sulfur cluster binding"/>
    <property type="evidence" value="ECO:0007669"/>
    <property type="project" value="UniProtKB-KW"/>
</dbReference>
<dbReference type="GO" id="GO:0003824">
    <property type="term" value="F:catalytic activity"/>
    <property type="evidence" value="ECO:0007669"/>
    <property type="project" value="InterPro"/>
</dbReference>
<evidence type="ECO:0000256" key="1">
    <source>
        <dbReference type="ARBA" id="ARBA00022485"/>
    </source>
</evidence>
<gene>
    <name evidence="6" type="ORF">B2A_07849</name>
</gene>
<dbReference type="Gene3D" id="3.20.20.70">
    <property type="entry name" value="Aldolase class I"/>
    <property type="match status" value="1"/>
</dbReference>
<dbReference type="InterPro" id="IPR058240">
    <property type="entry name" value="rSAM_sf"/>
</dbReference>